<dbReference type="EMBL" id="BKCP01006737">
    <property type="protein sequence ID" value="GER43798.1"/>
    <property type="molecule type" value="Genomic_DNA"/>
</dbReference>
<feature type="region of interest" description="Disordered" evidence="1">
    <location>
        <begin position="20"/>
        <end position="55"/>
    </location>
</feature>
<evidence type="ECO:0000313" key="2">
    <source>
        <dbReference type="EMBL" id="GER43798.1"/>
    </source>
</evidence>
<sequence length="108" mass="12189">MQGSKNSRMKTFLPQAKNSVAGKILPRESESLHPHHLASKTKQTKTKAVSSLSALKLKKREKSMPEIERRGKRLQEIGLIKGIFAVFWWMIKENRENCDEGLGGKCIG</sequence>
<keyword evidence="2" id="KW-0240">DNA-directed RNA polymerase</keyword>
<proteinExistence type="predicted"/>
<evidence type="ECO:0000256" key="1">
    <source>
        <dbReference type="SAM" id="MobiDB-lite"/>
    </source>
</evidence>
<name>A0A5A7QFN2_STRAF</name>
<comment type="caution">
    <text evidence="2">The sequence shown here is derived from an EMBL/GenBank/DDBJ whole genome shotgun (WGS) entry which is preliminary data.</text>
</comment>
<dbReference type="AlphaFoldDB" id="A0A5A7QFN2"/>
<feature type="compositionally biased region" description="Basic residues" evidence="1">
    <location>
        <begin position="34"/>
        <end position="45"/>
    </location>
</feature>
<keyword evidence="3" id="KW-1185">Reference proteome</keyword>
<accession>A0A5A7QFN2</accession>
<evidence type="ECO:0000313" key="3">
    <source>
        <dbReference type="Proteomes" id="UP000325081"/>
    </source>
</evidence>
<dbReference type="GO" id="GO:0000428">
    <property type="term" value="C:DNA-directed RNA polymerase complex"/>
    <property type="evidence" value="ECO:0007669"/>
    <property type="project" value="UniProtKB-KW"/>
</dbReference>
<organism evidence="2 3">
    <name type="scientific">Striga asiatica</name>
    <name type="common">Asiatic witchweed</name>
    <name type="synonym">Buchnera asiatica</name>
    <dbReference type="NCBI Taxonomy" id="4170"/>
    <lineage>
        <taxon>Eukaryota</taxon>
        <taxon>Viridiplantae</taxon>
        <taxon>Streptophyta</taxon>
        <taxon>Embryophyta</taxon>
        <taxon>Tracheophyta</taxon>
        <taxon>Spermatophyta</taxon>
        <taxon>Magnoliopsida</taxon>
        <taxon>eudicotyledons</taxon>
        <taxon>Gunneridae</taxon>
        <taxon>Pentapetalae</taxon>
        <taxon>asterids</taxon>
        <taxon>lamiids</taxon>
        <taxon>Lamiales</taxon>
        <taxon>Orobanchaceae</taxon>
        <taxon>Buchnereae</taxon>
        <taxon>Striga</taxon>
    </lineage>
</organism>
<keyword evidence="2" id="KW-0804">Transcription</keyword>
<gene>
    <name evidence="2" type="ORF">STAS_20659</name>
</gene>
<dbReference type="OrthoDB" id="1911236at2759"/>
<reference evidence="3" key="1">
    <citation type="journal article" date="2019" name="Curr. Biol.">
        <title>Genome Sequence of Striga asiatica Provides Insight into the Evolution of Plant Parasitism.</title>
        <authorList>
            <person name="Yoshida S."/>
            <person name="Kim S."/>
            <person name="Wafula E.K."/>
            <person name="Tanskanen J."/>
            <person name="Kim Y.M."/>
            <person name="Honaas L."/>
            <person name="Yang Z."/>
            <person name="Spallek T."/>
            <person name="Conn C.E."/>
            <person name="Ichihashi Y."/>
            <person name="Cheong K."/>
            <person name="Cui S."/>
            <person name="Der J.P."/>
            <person name="Gundlach H."/>
            <person name="Jiao Y."/>
            <person name="Hori C."/>
            <person name="Ishida J.K."/>
            <person name="Kasahara H."/>
            <person name="Kiba T."/>
            <person name="Kim M.S."/>
            <person name="Koo N."/>
            <person name="Laohavisit A."/>
            <person name="Lee Y.H."/>
            <person name="Lumba S."/>
            <person name="McCourt P."/>
            <person name="Mortimer J.C."/>
            <person name="Mutuku J.M."/>
            <person name="Nomura T."/>
            <person name="Sasaki-Sekimoto Y."/>
            <person name="Seto Y."/>
            <person name="Wang Y."/>
            <person name="Wakatake T."/>
            <person name="Sakakibara H."/>
            <person name="Demura T."/>
            <person name="Yamaguchi S."/>
            <person name="Yoneyama K."/>
            <person name="Manabe R.I."/>
            <person name="Nelson D.C."/>
            <person name="Schulman A.H."/>
            <person name="Timko M.P."/>
            <person name="dePamphilis C.W."/>
            <person name="Choi D."/>
            <person name="Shirasu K."/>
        </authorList>
    </citation>
    <scope>NUCLEOTIDE SEQUENCE [LARGE SCALE GENOMIC DNA]</scope>
    <source>
        <strain evidence="3">cv. UVA1</strain>
    </source>
</reference>
<protein>
    <submittedName>
        <fullName evidence="2">DNA-directed RNA polymerases</fullName>
    </submittedName>
</protein>
<dbReference type="Proteomes" id="UP000325081">
    <property type="component" value="Unassembled WGS sequence"/>
</dbReference>